<evidence type="ECO:0000313" key="2">
    <source>
        <dbReference type="Proteomes" id="UP000298030"/>
    </source>
</evidence>
<protein>
    <submittedName>
        <fullName evidence="1">Uncharacterized protein</fullName>
    </submittedName>
</protein>
<dbReference type="AlphaFoldDB" id="A0A4Y7SDF0"/>
<accession>A0A4Y7SDF0</accession>
<keyword evidence="2" id="KW-1185">Reference proteome</keyword>
<evidence type="ECO:0000313" key="1">
    <source>
        <dbReference type="EMBL" id="TEB19551.1"/>
    </source>
</evidence>
<sequence>RLLRILISESAHLTWLLRCNWRIEREQDPSKLHTPAEIEQRWRRAIERRMRMDWFFTS</sequence>
<comment type="caution">
    <text evidence="1">The sequence shown here is derived from an EMBL/GenBank/DDBJ whole genome shotgun (WGS) entry which is preliminary data.</text>
</comment>
<organism evidence="1 2">
    <name type="scientific">Coprinellus micaceus</name>
    <name type="common">Glistening ink-cap mushroom</name>
    <name type="synonym">Coprinus micaceus</name>
    <dbReference type="NCBI Taxonomy" id="71717"/>
    <lineage>
        <taxon>Eukaryota</taxon>
        <taxon>Fungi</taxon>
        <taxon>Dikarya</taxon>
        <taxon>Basidiomycota</taxon>
        <taxon>Agaricomycotina</taxon>
        <taxon>Agaricomycetes</taxon>
        <taxon>Agaricomycetidae</taxon>
        <taxon>Agaricales</taxon>
        <taxon>Agaricineae</taxon>
        <taxon>Psathyrellaceae</taxon>
        <taxon>Coprinellus</taxon>
    </lineage>
</organism>
<dbReference type="OrthoDB" id="3253907at2759"/>
<reference evidence="1 2" key="1">
    <citation type="journal article" date="2019" name="Nat. Ecol. Evol.">
        <title>Megaphylogeny resolves global patterns of mushroom evolution.</title>
        <authorList>
            <person name="Varga T."/>
            <person name="Krizsan K."/>
            <person name="Foldi C."/>
            <person name="Dima B."/>
            <person name="Sanchez-Garcia M."/>
            <person name="Sanchez-Ramirez S."/>
            <person name="Szollosi G.J."/>
            <person name="Szarkandi J.G."/>
            <person name="Papp V."/>
            <person name="Albert L."/>
            <person name="Andreopoulos W."/>
            <person name="Angelini C."/>
            <person name="Antonin V."/>
            <person name="Barry K.W."/>
            <person name="Bougher N.L."/>
            <person name="Buchanan P."/>
            <person name="Buyck B."/>
            <person name="Bense V."/>
            <person name="Catcheside P."/>
            <person name="Chovatia M."/>
            <person name="Cooper J."/>
            <person name="Damon W."/>
            <person name="Desjardin D."/>
            <person name="Finy P."/>
            <person name="Geml J."/>
            <person name="Haridas S."/>
            <person name="Hughes K."/>
            <person name="Justo A."/>
            <person name="Karasinski D."/>
            <person name="Kautmanova I."/>
            <person name="Kiss B."/>
            <person name="Kocsube S."/>
            <person name="Kotiranta H."/>
            <person name="LaButti K.M."/>
            <person name="Lechner B.E."/>
            <person name="Liimatainen K."/>
            <person name="Lipzen A."/>
            <person name="Lukacs Z."/>
            <person name="Mihaltcheva S."/>
            <person name="Morgado L.N."/>
            <person name="Niskanen T."/>
            <person name="Noordeloos M.E."/>
            <person name="Ohm R.A."/>
            <person name="Ortiz-Santana B."/>
            <person name="Ovrebo C."/>
            <person name="Racz N."/>
            <person name="Riley R."/>
            <person name="Savchenko A."/>
            <person name="Shiryaev A."/>
            <person name="Soop K."/>
            <person name="Spirin V."/>
            <person name="Szebenyi C."/>
            <person name="Tomsovsky M."/>
            <person name="Tulloss R.E."/>
            <person name="Uehling J."/>
            <person name="Grigoriev I.V."/>
            <person name="Vagvolgyi C."/>
            <person name="Papp T."/>
            <person name="Martin F.M."/>
            <person name="Miettinen O."/>
            <person name="Hibbett D.S."/>
            <person name="Nagy L.G."/>
        </authorList>
    </citation>
    <scope>NUCLEOTIDE SEQUENCE [LARGE SCALE GENOMIC DNA]</scope>
    <source>
        <strain evidence="1 2">FP101781</strain>
    </source>
</reference>
<feature type="non-terminal residue" evidence="1">
    <location>
        <position position="1"/>
    </location>
</feature>
<proteinExistence type="predicted"/>
<dbReference type="Proteomes" id="UP000298030">
    <property type="component" value="Unassembled WGS sequence"/>
</dbReference>
<dbReference type="EMBL" id="QPFP01000185">
    <property type="protein sequence ID" value="TEB19551.1"/>
    <property type="molecule type" value="Genomic_DNA"/>
</dbReference>
<gene>
    <name evidence="1" type="ORF">FA13DRAFT_1646708</name>
</gene>
<name>A0A4Y7SDF0_COPMI</name>